<evidence type="ECO:0000256" key="1">
    <source>
        <dbReference type="ARBA" id="ARBA00004173"/>
    </source>
</evidence>
<dbReference type="InterPro" id="IPR042272">
    <property type="entry name" value="ATP12_ATP_synth-F1-assembly_N"/>
</dbReference>
<dbReference type="EMBL" id="CAJDYZ010006842">
    <property type="protein sequence ID" value="CAD1473755.1"/>
    <property type="molecule type" value="Genomic_DNA"/>
</dbReference>
<sequence>TLKRFYRKTNILLSDGKFEITLDQRKLKTPQRKILQVDSKPLALAVAAEWDMQKNIIDKSSMHLTALCNTVIDNPHDHTKQDMVNYIVNCLEMDTVLFHSYENEELYKLQTENWDPLVQWFCDNYGVNLIKTQSIKAPTVPSETKTILTRHLMSHNYSAVCAVIYVGLMYGVDAIKSVILTLAAAERVISIKEAVKQSRLEENYQVSHWGSVEWFHDHNKYDLQSRLAAAILFMHLNSYFVSCQPKIDKNFEVWQDGLTKDNDASAGMEQSEPIHSFVQIQLK</sequence>
<dbReference type="Proteomes" id="UP000752696">
    <property type="component" value="Unassembled WGS sequence"/>
</dbReference>
<gene>
    <name evidence="6" type="ORF">MHI_LOCUS410771</name>
</gene>
<dbReference type="GO" id="GO:0033615">
    <property type="term" value="P:mitochondrial proton-transporting ATP synthase complex assembly"/>
    <property type="evidence" value="ECO:0007669"/>
    <property type="project" value="TreeGrafter"/>
</dbReference>
<name>A0A6V7H3I5_9HYME</name>
<dbReference type="GO" id="GO:0005739">
    <property type="term" value="C:mitochondrion"/>
    <property type="evidence" value="ECO:0007669"/>
    <property type="project" value="UniProtKB-SubCell"/>
</dbReference>
<evidence type="ECO:0000313" key="6">
    <source>
        <dbReference type="EMBL" id="CAD1473755.1"/>
    </source>
</evidence>
<keyword evidence="4" id="KW-0496">Mitochondrion</keyword>
<comment type="similarity">
    <text evidence="2">Belongs to the ATP12 family.</text>
</comment>
<reference evidence="6" key="1">
    <citation type="submission" date="2020-07" db="EMBL/GenBank/DDBJ databases">
        <authorList>
            <person name="Nazaruddin N."/>
        </authorList>
    </citation>
    <scope>NUCLEOTIDE SEQUENCE</scope>
</reference>
<feature type="non-terminal residue" evidence="6">
    <location>
        <position position="283"/>
    </location>
</feature>
<keyword evidence="5" id="KW-0143">Chaperone</keyword>
<comment type="caution">
    <text evidence="6">The sequence shown here is derived from an EMBL/GenBank/DDBJ whole genome shotgun (WGS) entry which is preliminary data.</text>
</comment>
<evidence type="ECO:0000256" key="2">
    <source>
        <dbReference type="ARBA" id="ARBA00008231"/>
    </source>
</evidence>
<proteinExistence type="inferred from homology"/>
<keyword evidence="3" id="KW-0809">Transit peptide</keyword>
<dbReference type="InterPro" id="IPR023335">
    <property type="entry name" value="ATP12_ortho_dom_sf"/>
</dbReference>
<dbReference type="Pfam" id="PF07542">
    <property type="entry name" value="ATP12"/>
    <property type="match status" value="1"/>
</dbReference>
<dbReference type="Gene3D" id="1.10.3580.10">
    <property type="entry name" value="ATP12 ATPase"/>
    <property type="match status" value="1"/>
</dbReference>
<organism evidence="6 7">
    <name type="scientific">Heterotrigona itama</name>
    <dbReference type="NCBI Taxonomy" id="395501"/>
    <lineage>
        <taxon>Eukaryota</taxon>
        <taxon>Metazoa</taxon>
        <taxon>Ecdysozoa</taxon>
        <taxon>Arthropoda</taxon>
        <taxon>Hexapoda</taxon>
        <taxon>Insecta</taxon>
        <taxon>Pterygota</taxon>
        <taxon>Neoptera</taxon>
        <taxon>Endopterygota</taxon>
        <taxon>Hymenoptera</taxon>
        <taxon>Apocrita</taxon>
        <taxon>Aculeata</taxon>
        <taxon>Apoidea</taxon>
        <taxon>Anthophila</taxon>
        <taxon>Apidae</taxon>
        <taxon>Heterotrigona</taxon>
    </lineage>
</organism>
<dbReference type="PANTHER" id="PTHR21013">
    <property type="entry name" value="ATP SYNTHASE MITOCHONDRIAL F1 COMPLEX ASSEMBLY FACTOR 2/ATP12 PROTEIN, MITOCHONDRIAL PRECURSOR"/>
    <property type="match status" value="1"/>
</dbReference>
<dbReference type="InterPro" id="IPR011419">
    <property type="entry name" value="ATP12_ATP_synth-F1-assembly"/>
</dbReference>
<dbReference type="SUPFAM" id="SSF160909">
    <property type="entry name" value="ATP12-like"/>
    <property type="match status" value="1"/>
</dbReference>
<evidence type="ECO:0008006" key="8">
    <source>
        <dbReference type="Google" id="ProtNLM"/>
    </source>
</evidence>
<accession>A0A6V7H3I5</accession>
<evidence type="ECO:0000256" key="4">
    <source>
        <dbReference type="ARBA" id="ARBA00023128"/>
    </source>
</evidence>
<evidence type="ECO:0000256" key="3">
    <source>
        <dbReference type="ARBA" id="ARBA00022946"/>
    </source>
</evidence>
<evidence type="ECO:0000313" key="7">
    <source>
        <dbReference type="Proteomes" id="UP000752696"/>
    </source>
</evidence>
<dbReference type="Gene3D" id="3.30.2180.10">
    <property type="entry name" value="ATP12-like"/>
    <property type="match status" value="1"/>
</dbReference>
<evidence type="ECO:0000256" key="5">
    <source>
        <dbReference type="ARBA" id="ARBA00023186"/>
    </source>
</evidence>
<dbReference type="AlphaFoldDB" id="A0A6V7H3I5"/>
<dbReference type="PANTHER" id="PTHR21013:SF10">
    <property type="entry name" value="ATP SYNTHASE MITOCHONDRIAL F1 COMPLEX ASSEMBLY FACTOR 2"/>
    <property type="match status" value="1"/>
</dbReference>
<protein>
    <recommendedName>
        <fullName evidence="8">ATP synthase mitochondrial F1 complex assembly factor 2</fullName>
    </recommendedName>
</protein>
<comment type="subcellular location">
    <subcellularLocation>
        <location evidence="1">Mitochondrion</location>
    </subcellularLocation>
</comment>
<dbReference type="OrthoDB" id="5673at2759"/>
<keyword evidence="7" id="KW-1185">Reference proteome</keyword>